<accession>A0A840YL77</accession>
<dbReference type="EMBL" id="JACIJD010000023">
    <property type="protein sequence ID" value="MBB5695812.1"/>
    <property type="molecule type" value="Genomic_DNA"/>
</dbReference>
<sequence length="220" mass="22038">MRLACLHTAQSNIAVFEAAGRDLGLGAGTLRHEVRADLLADAERDGGLTPEIEARTGEALLALSEGADAVLLTCSTLGPAAQAVAGMASVPVLRLDAAFAAEAVREGGKVVALCAVETTLGPTRAVFEEAARATGAEVEVRLVADAWAAFKAGERDRYLAMVAAASDAAIQDGATRVALAQASMAGAAELCREEATPLTSPAAGLAAAKAAATSVAAEQG</sequence>
<dbReference type="InterPro" id="IPR015942">
    <property type="entry name" value="Asp/Glu/hydantoin_racemase"/>
</dbReference>
<dbReference type="AlphaFoldDB" id="A0A840YL77"/>
<evidence type="ECO:0000313" key="1">
    <source>
        <dbReference type="EMBL" id="MBB5695812.1"/>
    </source>
</evidence>
<proteinExistence type="predicted"/>
<evidence type="ECO:0008006" key="3">
    <source>
        <dbReference type="Google" id="ProtNLM"/>
    </source>
</evidence>
<comment type="caution">
    <text evidence="1">The sequence shown here is derived from an EMBL/GenBank/DDBJ whole genome shotgun (WGS) entry which is preliminary data.</text>
</comment>
<dbReference type="Pfam" id="PF01177">
    <property type="entry name" value="Asp_Glu_race"/>
    <property type="match status" value="1"/>
</dbReference>
<dbReference type="RefSeq" id="WP_184521001.1">
    <property type="nucleotide sequence ID" value="NZ_JACIJD010000023.1"/>
</dbReference>
<evidence type="ECO:0000313" key="2">
    <source>
        <dbReference type="Proteomes" id="UP000580654"/>
    </source>
</evidence>
<reference evidence="1 2" key="1">
    <citation type="submission" date="2020-08" db="EMBL/GenBank/DDBJ databases">
        <title>Genomic Encyclopedia of Type Strains, Phase IV (KMG-IV): sequencing the most valuable type-strain genomes for metagenomic binning, comparative biology and taxonomic classification.</title>
        <authorList>
            <person name="Goeker M."/>
        </authorList>
    </citation>
    <scope>NUCLEOTIDE SEQUENCE [LARGE SCALE GENOMIC DNA]</scope>
    <source>
        <strain evidence="1 2">DSM 25622</strain>
    </source>
</reference>
<protein>
    <recommendedName>
        <fullName evidence="3">Asp/Glu racemase</fullName>
    </recommendedName>
</protein>
<organism evidence="1 2">
    <name type="scientific">Muricoccus pecuniae</name>
    <dbReference type="NCBI Taxonomy" id="693023"/>
    <lineage>
        <taxon>Bacteria</taxon>
        <taxon>Pseudomonadati</taxon>
        <taxon>Pseudomonadota</taxon>
        <taxon>Alphaproteobacteria</taxon>
        <taxon>Acetobacterales</taxon>
        <taxon>Roseomonadaceae</taxon>
        <taxon>Muricoccus</taxon>
    </lineage>
</organism>
<name>A0A840YL77_9PROT</name>
<dbReference type="Proteomes" id="UP000580654">
    <property type="component" value="Unassembled WGS sequence"/>
</dbReference>
<keyword evidence="2" id="KW-1185">Reference proteome</keyword>
<gene>
    <name evidence="1" type="ORF">FHS87_003879</name>
</gene>
<dbReference type="GO" id="GO:0047661">
    <property type="term" value="F:amino-acid racemase activity"/>
    <property type="evidence" value="ECO:0007669"/>
    <property type="project" value="InterPro"/>
</dbReference>